<dbReference type="AlphaFoldDB" id="A0A6A5RMH7"/>
<evidence type="ECO:0000256" key="1">
    <source>
        <dbReference type="SAM" id="MobiDB-lite"/>
    </source>
</evidence>
<name>A0A6A5RMH7_9PLEO</name>
<feature type="compositionally biased region" description="Basic residues" evidence="1">
    <location>
        <begin position="15"/>
        <end position="25"/>
    </location>
</feature>
<protein>
    <submittedName>
        <fullName evidence="2">Uncharacterized protein</fullName>
    </submittedName>
</protein>
<accession>A0A6A5RMH7</accession>
<dbReference type="GeneID" id="54355658"/>
<sequence>MLTLLLHIAQTRKLHPHAQHTHLPRHNVPEPCPLNPTNRAIEAHKRPHQPLKPPRRSRHTEALQHKPAHPDVAAQHPGLGGREPHFALATGLSCIQGAQERAGMGRGPQDPAPALAKGGVILLGEMGVGRARRIQGPGDDGDVWAVVVEGLGNECERLCGGCWGVD</sequence>
<dbReference type="EMBL" id="ML978967">
    <property type="protein sequence ID" value="KAF1928859.1"/>
    <property type="molecule type" value="Genomic_DNA"/>
</dbReference>
<gene>
    <name evidence="2" type="ORF">M421DRAFT_91994</name>
</gene>
<reference evidence="2" key="1">
    <citation type="journal article" date="2020" name="Stud. Mycol.">
        <title>101 Dothideomycetes genomes: a test case for predicting lifestyles and emergence of pathogens.</title>
        <authorList>
            <person name="Haridas S."/>
            <person name="Albert R."/>
            <person name="Binder M."/>
            <person name="Bloem J."/>
            <person name="Labutti K."/>
            <person name="Salamov A."/>
            <person name="Andreopoulos B."/>
            <person name="Baker S."/>
            <person name="Barry K."/>
            <person name="Bills G."/>
            <person name="Bluhm B."/>
            <person name="Cannon C."/>
            <person name="Castanera R."/>
            <person name="Culley D."/>
            <person name="Daum C."/>
            <person name="Ezra D."/>
            <person name="Gonzalez J."/>
            <person name="Henrissat B."/>
            <person name="Kuo A."/>
            <person name="Liang C."/>
            <person name="Lipzen A."/>
            <person name="Lutzoni F."/>
            <person name="Magnuson J."/>
            <person name="Mondo S."/>
            <person name="Nolan M."/>
            <person name="Ohm R."/>
            <person name="Pangilinan J."/>
            <person name="Park H.-J."/>
            <person name="Ramirez L."/>
            <person name="Alfaro M."/>
            <person name="Sun H."/>
            <person name="Tritt A."/>
            <person name="Yoshinaga Y."/>
            <person name="Zwiers L.-H."/>
            <person name="Turgeon B."/>
            <person name="Goodwin S."/>
            <person name="Spatafora J."/>
            <person name="Crous P."/>
            <person name="Grigoriev I."/>
        </authorList>
    </citation>
    <scope>NUCLEOTIDE SEQUENCE</scope>
    <source>
        <strain evidence="2">CBS 183.55</strain>
    </source>
</reference>
<feature type="region of interest" description="Disordered" evidence="1">
    <location>
        <begin position="15"/>
        <end position="79"/>
    </location>
</feature>
<proteinExistence type="predicted"/>
<organism evidence="2 3">
    <name type="scientific">Didymella exigua CBS 183.55</name>
    <dbReference type="NCBI Taxonomy" id="1150837"/>
    <lineage>
        <taxon>Eukaryota</taxon>
        <taxon>Fungi</taxon>
        <taxon>Dikarya</taxon>
        <taxon>Ascomycota</taxon>
        <taxon>Pezizomycotina</taxon>
        <taxon>Dothideomycetes</taxon>
        <taxon>Pleosporomycetidae</taxon>
        <taxon>Pleosporales</taxon>
        <taxon>Pleosporineae</taxon>
        <taxon>Didymellaceae</taxon>
        <taxon>Didymella</taxon>
    </lineage>
</organism>
<feature type="compositionally biased region" description="Basic residues" evidence="1">
    <location>
        <begin position="45"/>
        <end position="58"/>
    </location>
</feature>
<evidence type="ECO:0000313" key="3">
    <source>
        <dbReference type="Proteomes" id="UP000800082"/>
    </source>
</evidence>
<evidence type="ECO:0000313" key="2">
    <source>
        <dbReference type="EMBL" id="KAF1928859.1"/>
    </source>
</evidence>
<dbReference type="RefSeq" id="XP_033449107.1">
    <property type="nucleotide sequence ID" value="XM_033597991.1"/>
</dbReference>
<keyword evidence="3" id="KW-1185">Reference proteome</keyword>
<dbReference type="Proteomes" id="UP000800082">
    <property type="component" value="Unassembled WGS sequence"/>
</dbReference>